<dbReference type="Pfam" id="PF08279">
    <property type="entry name" value="HTH_11"/>
    <property type="match status" value="1"/>
</dbReference>
<dbReference type="PANTHER" id="PTHR34580:SF1">
    <property type="entry name" value="PROTEIN PAFC"/>
    <property type="match status" value="1"/>
</dbReference>
<dbReference type="InterPro" id="IPR026881">
    <property type="entry name" value="WYL_dom"/>
</dbReference>
<organism evidence="4 5">
    <name type="scientific">Orenia metallireducens</name>
    <dbReference type="NCBI Taxonomy" id="1413210"/>
    <lineage>
        <taxon>Bacteria</taxon>
        <taxon>Bacillati</taxon>
        <taxon>Bacillota</taxon>
        <taxon>Clostridia</taxon>
        <taxon>Halanaerobiales</taxon>
        <taxon>Halobacteroidaceae</taxon>
        <taxon>Orenia</taxon>
    </lineage>
</organism>
<dbReference type="PIRSF" id="PIRSF016838">
    <property type="entry name" value="PafC"/>
    <property type="match status" value="1"/>
</dbReference>
<keyword evidence="5" id="KW-1185">Reference proteome</keyword>
<dbReference type="PANTHER" id="PTHR34580">
    <property type="match status" value="1"/>
</dbReference>
<dbReference type="PROSITE" id="PS52050">
    <property type="entry name" value="WYL"/>
    <property type="match status" value="1"/>
</dbReference>
<keyword evidence="1" id="KW-0805">Transcription regulation</keyword>
<evidence type="ECO:0000313" key="4">
    <source>
        <dbReference type="EMBL" id="OCL25440.1"/>
    </source>
</evidence>
<reference evidence="4 5" key="2">
    <citation type="submission" date="2016-08" db="EMBL/GenBank/DDBJ databases">
        <title>Orenia metallireducens sp. nov. strain Z6, a Novel Metal-reducing Firmicute from the Deep Subsurface.</title>
        <authorList>
            <person name="Maxim B.I."/>
            <person name="Kenneth K."/>
            <person name="Flynn T.M."/>
            <person name="Oloughlin E.J."/>
            <person name="Locke R.A."/>
            <person name="Weber J.R."/>
            <person name="Egan S.M."/>
            <person name="Mackie R.I."/>
            <person name="Cann I.K."/>
        </authorList>
    </citation>
    <scope>NUCLEOTIDE SEQUENCE [LARGE SCALE GENOMIC DNA]</scope>
    <source>
        <strain evidence="4 5">Z6</strain>
    </source>
</reference>
<keyword evidence="2" id="KW-0804">Transcription</keyword>
<dbReference type="Pfam" id="PF13280">
    <property type="entry name" value="WYL"/>
    <property type="match status" value="1"/>
</dbReference>
<dbReference type="InterPro" id="IPR051534">
    <property type="entry name" value="CBASS_pafABC_assoc_protein"/>
</dbReference>
<reference evidence="5" key="1">
    <citation type="submission" date="2016-07" db="EMBL/GenBank/DDBJ databases">
        <authorList>
            <person name="Florea S."/>
            <person name="Webb J.S."/>
            <person name="Jaromczyk J."/>
            <person name="Schardl C.L."/>
        </authorList>
    </citation>
    <scope>NUCLEOTIDE SEQUENCE [LARGE SCALE GENOMIC DNA]</scope>
    <source>
        <strain evidence="5">Z6</strain>
    </source>
</reference>
<dbReference type="GO" id="GO:0003700">
    <property type="term" value="F:DNA-binding transcription factor activity"/>
    <property type="evidence" value="ECO:0007669"/>
    <property type="project" value="InterPro"/>
</dbReference>
<accession>A0A1C0A5M4</accession>
<proteinExistence type="predicted"/>
<gene>
    <name evidence="4" type="ORF">U472_13915</name>
</gene>
<protein>
    <recommendedName>
        <fullName evidence="3">HTH deoR-type domain-containing protein</fullName>
    </recommendedName>
</protein>
<dbReference type="RefSeq" id="WP_068719352.1">
    <property type="nucleotide sequence ID" value="NZ_LWDV01000010.1"/>
</dbReference>
<dbReference type="OrthoDB" id="9815009at2"/>
<name>A0A1C0A5M4_9FIRM</name>
<dbReference type="Gene3D" id="1.10.10.10">
    <property type="entry name" value="Winged helix-like DNA-binding domain superfamily/Winged helix DNA-binding domain"/>
    <property type="match status" value="1"/>
</dbReference>
<dbReference type="Proteomes" id="UP000093514">
    <property type="component" value="Unassembled WGS sequence"/>
</dbReference>
<comment type="caution">
    <text evidence="4">The sequence shown here is derived from an EMBL/GenBank/DDBJ whole genome shotgun (WGS) entry which is preliminary data.</text>
</comment>
<evidence type="ECO:0000256" key="1">
    <source>
        <dbReference type="ARBA" id="ARBA00023015"/>
    </source>
</evidence>
<dbReference type="InterPro" id="IPR057727">
    <property type="entry name" value="WCX_dom"/>
</dbReference>
<dbReference type="InterPro" id="IPR028349">
    <property type="entry name" value="PafC-like"/>
</dbReference>
<sequence>MKIDRLLAITILLINKEKVTAKELADNFEVSRRTIYRDVETLNKAGIPIVTTKGVDGGISILENYKMDKNIFKVEELETIIKALEGVRKILPDSDLENTLEKLKGFNTDLEDKEETFIIDYSPWGNDEELTEKVNLIKKAIKNNYLIEFSYLSNKNQRTSRKVEPLTIILKGHSWYIYGYCRLREDFRVFRISRIRDLTINKEKFIRKKGTPQECLDSNNITDKVKLVLKVDKEYIERSYEYFPRESFEILEGGSAIIRTEIWENEWLYDFLLGLGEYIEVIEPMRIRDIIKVKLEKILKKYF</sequence>
<dbReference type="AlphaFoldDB" id="A0A1C0A5M4"/>
<dbReference type="EMBL" id="LWDV01000010">
    <property type="protein sequence ID" value="OCL25440.1"/>
    <property type="molecule type" value="Genomic_DNA"/>
</dbReference>
<dbReference type="Pfam" id="PF25583">
    <property type="entry name" value="WCX"/>
    <property type="match status" value="1"/>
</dbReference>
<dbReference type="InterPro" id="IPR036390">
    <property type="entry name" value="WH_DNA-bd_sf"/>
</dbReference>
<evidence type="ECO:0000313" key="5">
    <source>
        <dbReference type="Proteomes" id="UP000093514"/>
    </source>
</evidence>
<dbReference type="InterPro" id="IPR013196">
    <property type="entry name" value="HTH_11"/>
</dbReference>
<dbReference type="SUPFAM" id="SSF46785">
    <property type="entry name" value="Winged helix' DNA-binding domain"/>
    <property type="match status" value="1"/>
</dbReference>
<evidence type="ECO:0000256" key="2">
    <source>
        <dbReference type="ARBA" id="ARBA00023163"/>
    </source>
</evidence>
<dbReference type="InterPro" id="IPR001034">
    <property type="entry name" value="DeoR_HTH"/>
</dbReference>
<evidence type="ECO:0000259" key="3">
    <source>
        <dbReference type="PROSITE" id="PS51000"/>
    </source>
</evidence>
<dbReference type="InterPro" id="IPR036388">
    <property type="entry name" value="WH-like_DNA-bd_sf"/>
</dbReference>
<dbReference type="PROSITE" id="PS51000">
    <property type="entry name" value="HTH_DEOR_2"/>
    <property type="match status" value="1"/>
</dbReference>
<feature type="domain" description="HTH deoR-type" evidence="3">
    <location>
        <begin position="2"/>
        <end position="57"/>
    </location>
</feature>